<evidence type="ECO:0000313" key="2">
    <source>
        <dbReference type="Proteomes" id="UP000040088"/>
    </source>
</evidence>
<evidence type="ECO:0000313" key="1">
    <source>
        <dbReference type="EMBL" id="CNK86146.1"/>
    </source>
</evidence>
<sequence length="79" mass="8371">MPFFASTAGVEAACSVLLTSKANTAKGLFHFLKSILTPVISCLSGITQSFLSGSLKSLLMECAKHTLVIINSRINCYSS</sequence>
<dbReference type="EMBL" id="CQEM01000004">
    <property type="protein sequence ID" value="CNK86146.1"/>
    <property type="molecule type" value="Genomic_DNA"/>
</dbReference>
<name>A0A0T9TJ16_YERAE</name>
<proteinExistence type="predicted"/>
<reference evidence="2" key="1">
    <citation type="submission" date="2015-03" db="EMBL/GenBank/DDBJ databases">
        <authorList>
            <consortium name="Pathogen Informatics"/>
        </authorList>
    </citation>
    <scope>NUCLEOTIDE SEQUENCE [LARGE SCALE GENOMIC DNA]</scope>
    <source>
        <strain evidence="2">IP27925</strain>
    </source>
</reference>
<dbReference type="AlphaFoldDB" id="A0A0T9TJ16"/>
<organism evidence="1 2">
    <name type="scientific">Yersinia aleksiciae</name>
    <dbReference type="NCBI Taxonomy" id="263819"/>
    <lineage>
        <taxon>Bacteria</taxon>
        <taxon>Pseudomonadati</taxon>
        <taxon>Pseudomonadota</taxon>
        <taxon>Gammaproteobacteria</taxon>
        <taxon>Enterobacterales</taxon>
        <taxon>Yersiniaceae</taxon>
        <taxon>Yersinia</taxon>
    </lineage>
</organism>
<dbReference type="Proteomes" id="UP000040088">
    <property type="component" value="Unassembled WGS sequence"/>
</dbReference>
<protein>
    <submittedName>
        <fullName evidence="1">Uncharacterized protein</fullName>
    </submittedName>
</protein>
<gene>
    <name evidence="1" type="ORF">ERS008460_01099</name>
</gene>
<accession>A0A0T9TJ16</accession>